<dbReference type="KEGG" id="vg:11459718"/>
<keyword evidence="2" id="KW-1185">Reference proteome</keyword>
<dbReference type="GeneID" id="11459718"/>
<reference evidence="1 2" key="1">
    <citation type="journal article" date="2011" name="Appl. Environ. Microbiol.">
        <title>Genome sequence and characterization of the related Gordonia phages GTE5 and GRU1 and their use as potential biocontrol agents.</title>
        <authorList>
            <person name="Petrovski S."/>
            <person name="Tillett D."/>
            <person name="Seviour R.J."/>
        </authorList>
    </citation>
    <scope>NUCLEOTIDE SEQUENCE [LARGE SCALE GENOMIC DNA]</scope>
</reference>
<dbReference type="Proteomes" id="UP000007318">
    <property type="component" value="Segment"/>
</dbReference>
<accession>G8EJT5</accession>
<proteinExistence type="predicted"/>
<dbReference type="EMBL" id="JF923796">
    <property type="protein sequence ID" value="AET09817.1"/>
    <property type="molecule type" value="Genomic_DNA"/>
</dbReference>
<protein>
    <submittedName>
        <fullName evidence="1">Uncharacterized protein</fullName>
    </submittedName>
</protein>
<evidence type="ECO:0000313" key="2">
    <source>
        <dbReference type="Proteomes" id="UP000007318"/>
    </source>
</evidence>
<evidence type="ECO:0000313" key="1">
    <source>
        <dbReference type="EMBL" id="AET09817.1"/>
    </source>
</evidence>
<organism evidence="1 2">
    <name type="scientific">Gordonia phage GTE5</name>
    <dbReference type="NCBI Taxonomy" id="319522"/>
    <lineage>
        <taxon>Viruses</taxon>
        <taxon>Duplodnaviria</taxon>
        <taxon>Heunggongvirae</taxon>
        <taxon>Uroviricota</taxon>
        <taxon>Caudoviricetes</taxon>
        <taxon>Zierdtviridae</taxon>
        <taxon>Emilbogenvirinae</taxon>
        <taxon>Gruunavirus</taxon>
        <taxon>Gruunavirus GTE5</taxon>
    </lineage>
</organism>
<name>G8EJT5_9CAUD</name>
<sequence length="138" mass="14631">MSDMLTTLLTETVTTGPLDVEIRLPAVQARGAMATAAGYAWQIIADDDAAGDPRVRVICHGRRISAVFDRWQYPRGDVYAAVGRAGVAALTGARTVSLAHVPAGPDMSGYVGRAPVADSARPYGDTHARFYAVTDLEI</sequence>
<dbReference type="OrthoDB" id="33453at10239"/>
<dbReference type="RefSeq" id="YP_004935799.1">
    <property type="nucleotide sequence ID" value="NC_016434.1"/>
</dbReference>